<name>Q8BQS0_MOUSE</name>
<reference evidence="1" key="5">
    <citation type="submission" date="2001-07" db="EMBL/GenBank/DDBJ databases">
        <authorList>
            <person name="Adachi J."/>
            <person name="Aizawa K."/>
            <person name="Akimura T."/>
            <person name="Arakawa T."/>
            <person name="Bono H."/>
            <person name="Carninci P."/>
            <person name="Fukuda S."/>
            <person name="Furuno M."/>
            <person name="Hanagaki T."/>
            <person name="Hara A."/>
            <person name="Hashizume W."/>
            <person name="Hayashida K."/>
            <person name="Hayatsu N."/>
            <person name="Hiramoto K."/>
            <person name="Hiraoka T."/>
            <person name="Hirozane T."/>
            <person name="Hori F."/>
            <person name="Imotani K."/>
            <person name="Ishii Y."/>
            <person name="Itoh M."/>
            <person name="Kagawa I."/>
            <person name="Kasukawa T."/>
            <person name="Katoh H."/>
            <person name="Kawai J."/>
            <person name="Kojima Y."/>
            <person name="Kondo S."/>
            <person name="Konno H."/>
            <person name="Kouda M."/>
            <person name="Koya S."/>
            <person name="Kurihara C."/>
            <person name="Matsuyama T."/>
            <person name="Miyazaki A."/>
            <person name="Murata M."/>
            <person name="Nakamura M."/>
            <person name="Nishi K."/>
            <person name="Nomura K."/>
            <person name="Numazaki R."/>
            <person name="Ohno M."/>
            <person name="Ohsato N."/>
            <person name="Okazaki Y."/>
            <person name="Saito R."/>
            <person name="Saitoh H."/>
            <person name="Sakai C."/>
            <person name="Sakai K."/>
            <person name="Sakazume N."/>
            <person name="Sano H."/>
            <person name="Sasaki D."/>
            <person name="Shibata K."/>
            <person name="Shinagawa A."/>
            <person name="Shiraki T."/>
            <person name="Sogabe Y."/>
            <person name="Tagami M."/>
            <person name="Tagawa A."/>
            <person name="Takahashi F."/>
            <person name="Takaku-Akahira S."/>
            <person name="Takeda Y."/>
            <person name="Tanaka T."/>
            <person name="Tomaru A."/>
            <person name="Toya T."/>
            <person name="Yasunishi A."/>
            <person name="Muramatsu M."/>
            <person name="Hayashizaki Y."/>
        </authorList>
    </citation>
    <scope>NUCLEOTIDE SEQUENCE</scope>
    <source>
        <strain evidence="1">C57BL/6J</strain>
        <tissue evidence="1">Adipose</tissue>
    </source>
</reference>
<feature type="non-terminal residue" evidence="1">
    <location>
        <position position="1"/>
    </location>
</feature>
<dbReference type="AlphaFoldDB" id="Q8BQS0"/>
<reference evidence="1" key="8">
    <citation type="journal article" date="2005" name="Science">
        <title>Antisense Transcription in the Mammalian Transcriptome.</title>
        <authorList>
            <consortium name="RIKEN Genome Exploration Research Group and Genome Science Group (Genome Network Project Core Group) and the FANTOM Consortium"/>
        </authorList>
    </citation>
    <scope>NUCLEOTIDE SEQUENCE</scope>
    <source>
        <strain evidence="1">C57BL/6J</strain>
        <tissue evidence="1">Adipose</tissue>
    </source>
</reference>
<reference evidence="1" key="2">
    <citation type="journal article" date="2000" name="Genome Res.">
        <title>Normalization and subtraction of cap-trapper-selected cDNAs to prepare full-length cDNA libraries for rapid discovery of new genes.</title>
        <authorList>
            <person name="Carninci P."/>
            <person name="Shibata Y."/>
            <person name="Hayatsu N."/>
            <person name="Sugahara Y."/>
            <person name="Shibata K."/>
            <person name="Itoh M."/>
            <person name="Konno H."/>
            <person name="Okazaki Y."/>
            <person name="Muramatsu M."/>
            <person name="Hayashizaki Y."/>
        </authorList>
    </citation>
    <scope>NUCLEOTIDE SEQUENCE</scope>
    <source>
        <strain evidence="1">C57BL/6J</strain>
        <tissue evidence="1">Adipose</tissue>
    </source>
</reference>
<reference evidence="1" key="7">
    <citation type="journal article" date="2005" name="Science">
        <title>The Transcriptional Landscape of the Mammalian Genome.</title>
        <authorList>
            <consortium name="The FANTOM Consortium"/>
            <consortium name="Riken Genome Exploration Research Group and Genome Science Group (Genome Network Project Core Group)"/>
        </authorList>
    </citation>
    <scope>NUCLEOTIDE SEQUENCE</scope>
    <source>
        <strain evidence="1">C57BL/6J</strain>
        <tissue evidence="1">Adipose</tissue>
    </source>
</reference>
<dbReference type="EMBL" id="AK046629">
    <property type="protein sequence ID" value="BAC32813.1"/>
    <property type="molecule type" value="mRNA"/>
</dbReference>
<evidence type="ECO:0000313" key="1">
    <source>
        <dbReference type="EMBL" id="BAC32813.1"/>
    </source>
</evidence>
<protein>
    <submittedName>
        <fullName evidence="1">Uncharacterized protein</fullName>
    </submittedName>
</protein>
<organism evidence="1">
    <name type="scientific">Mus musculus</name>
    <name type="common">Mouse</name>
    <dbReference type="NCBI Taxonomy" id="10090"/>
    <lineage>
        <taxon>Eukaryota</taxon>
        <taxon>Metazoa</taxon>
        <taxon>Chordata</taxon>
        <taxon>Craniata</taxon>
        <taxon>Vertebrata</taxon>
        <taxon>Euteleostomi</taxon>
        <taxon>Mammalia</taxon>
        <taxon>Eutheria</taxon>
        <taxon>Euarchontoglires</taxon>
        <taxon>Glires</taxon>
        <taxon>Rodentia</taxon>
        <taxon>Myomorpha</taxon>
        <taxon>Muroidea</taxon>
        <taxon>Muridae</taxon>
        <taxon>Murinae</taxon>
        <taxon>Mus</taxon>
        <taxon>Mus</taxon>
    </lineage>
</organism>
<dbReference type="MGI" id="MGI:2442134">
    <property type="gene designation" value="B430212C06Rik"/>
</dbReference>
<reference evidence="1" key="1">
    <citation type="journal article" date="1999" name="Methods Enzymol.">
        <title>High-efficiency full-length cDNA cloning.</title>
        <authorList>
            <person name="Carninci P."/>
            <person name="Hayashizaki Y."/>
        </authorList>
    </citation>
    <scope>NUCLEOTIDE SEQUENCE</scope>
    <source>
        <strain evidence="1">C57BL/6J</strain>
        <tissue evidence="1">Adipose</tissue>
    </source>
</reference>
<proteinExistence type="evidence at transcript level"/>
<reference evidence="1" key="6">
    <citation type="journal article" date="2002" name="Nature">
        <title>Analysis of the mouse transcriptome based on functional annotation of 60,770 full-length cDNAs.</title>
        <authorList>
            <consortium name="The FANTOM Consortium and the RIKEN Genome Exploration Research Group Phase I and II Team"/>
        </authorList>
    </citation>
    <scope>NUCLEOTIDE SEQUENCE</scope>
    <source>
        <strain evidence="1">C57BL/6J</strain>
        <tissue evidence="1">Adipose</tissue>
    </source>
</reference>
<reference evidence="1" key="3">
    <citation type="journal article" date="2000" name="Genome Res.">
        <title>RIKEN integrated sequence analysis (RISA) system--384-format sequencing pipeline with 384 multicapillary sequencer.</title>
        <authorList>
            <person name="Shibata K."/>
            <person name="Itoh M."/>
            <person name="Aizawa K."/>
            <person name="Nagaoka S."/>
            <person name="Sasaki N."/>
            <person name="Carninci P."/>
            <person name="Konno H."/>
            <person name="Akiyama J."/>
            <person name="Nishi K."/>
            <person name="Kitsunai T."/>
            <person name="Tashiro H."/>
            <person name="Itoh M."/>
            <person name="Sumi N."/>
            <person name="Ishii Y."/>
            <person name="Nakamura S."/>
            <person name="Hazama M."/>
            <person name="Nishine T."/>
            <person name="Harada A."/>
            <person name="Yamamoto R."/>
            <person name="Matsumoto H."/>
            <person name="Sakaguchi S."/>
            <person name="Ikegami T."/>
            <person name="Kashiwagi K."/>
            <person name="Fujiwake S."/>
            <person name="Inoue K."/>
            <person name="Togawa Y."/>
            <person name="Izawa M."/>
            <person name="Ohara E."/>
            <person name="Watahiki M."/>
            <person name="Yoneda Y."/>
            <person name="Ishikawa T."/>
            <person name="Ozawa K."/>
            <person name="Tanaka T."/>
            <person name="Matsuura S."/>
            <person name="Kawai J."/>
            <person name="Okazaki Y."/>
            <person name="Muramatsu M."/>
            <person name="Inoue Y."/>
            <person name="Kira A."/>
            <person name="Hayashizaki Y."/>
        </authorList>
    </citation>
    <scope>NUCLEOTIDE SEQUENCE</scope>
    <source>
        <strain evidence="1">C57BL/6J</strain>
        <tissue evidence="1">Adipose</tissue>
    </source>
</reference>
<dbReference type="AGR" id="MGI:2442134"/>
<sequence length="131" mass="15000">TPMLVDNFCGMAVLCAPKVSCLENLSPQGGDTGDDPTQDTKRHIIHQNPATLCLYNHRYRGVLPLRFPYFREHRISQMLFVQDSSGTTWSKPVVQFTITDNRGRFTLRKVSSQLGHRMAKAKEDRLQSWHV</sequence>
<evidence type="ECO:0000313" key="2">
    <source>
        <dbReference type="MGI" id="MGI:2442134"/>
    </source>
</evidence>
<reference evidence="1" key="4">
    <citation type="journal article" date="2001" name="Nature">
        <title>Functional annotation of a full-length mouse cDNA collection.</title>
        <authorList>
            <consortium name="The RIKEN Genome Exploration Research Group Phase II Team and the FANTOM Consortium"/>
        </authorList>
    </citation>
    <scope>NUCLEOTIDE SEQUENCE</scope>
    <source>
        <strain evidence="1">C57BL/6J</strain>
        <tissue evidence="1">Adipose</tissue>
    </source>
</reference>
<accession>Q8BQS0</accession>
<gene>
    <name evidence="2" type="primary">B430212C06Rik</name>
</gene>